<sequence length="250" mass="29490">MSVNQRLQFFFLNFGLLSLLLTGCTQHNPAKRASVIEVPQGWFLSANNSSVTYLQAKEEKQGYKIDFKRTSMEDGDAYYIQIAESIFPNRKKIRQVEQNGQIGWYFERKWWFKEHLGYRIPYALTGDTVNFYLKKYQMFKKELKHRRALNPRVRDYKDRVEFSYIAKVIREQGSAQAKAPQGSQRDILRVQLKMKWYLFCGQPCGWGFEKTREVIFSGRNKIIEIRGDGASPVWISSPETRYAPHQWISM</sequence>
<dbReference type="PROSITE" id="PS51257">
    <property type="entry name" value="PROKAR_LIPOPROTEIN"/>
    <property type="match status" value="1"/>
</dbReference>
<evidence type="ECO:0008006" key="3">
    <source>
        <dbReference type="Google" id="ProtNLM"/>
    </source>
</evidence>
<evidence type="ECO:0000313" key="1">
    <source>
        <dbReference type="EMBL" id="PCI30604.1"/>
    </source>
</evidence>
<name>A0A2A4TB54_9DELT</name>
<reference evidence="2" key="1">
    <citation type="submission" date="2017-08" db="EMBL/GenBank/DDBJ databases">
        <title>A dynamic microbial community with high functional redundancy inhabits the cold, oxic subseafloor aquifer.</title>
        <authorList>
            <person name="Tully B.J."/>
            <person name="Wheat C.G."/>
            <person name="Glazer B.T."/>
            <person name="Huber J.A."/>
        </authorList>
    </citation>
    <scope>NUCLEOTIDE SEQUENCE [LARGE SCALE GENOMIC DNA]</scope>
</reference>
<dbReference type="AlphaFoldDB" id="A0A2A4TB54"/>
<evidence type="ECO:0000313" key="2">
    <source>
        <dbReference type="Proteomes" id="UP000218113"/>
    </source>
</evidence>
<dbReference type="EMBL" id="NVSR01000003">
    <property type="protein sequence ID" value="PCI30604.1"/>
    <property type="molecule type" value="Genomic_DNA"/>
</dbReference>
<protein>
    <recommendedName>
        <fullName evidence="3">Lipoprotein</fullName>
    </recommendedName>
</protein>
<accession>A0A2A4TB54</accession>
<gene>
    <name evidence="1" type="ORF">COB67_01245</name>
</gene>
<organism evidence="1 2">
    <name type="scientific">SAR324 cluster bacterium</name>
    <dbReference type="NCBI Taxonomy" id="2024889"/>
    <lineage>
        <taxon>Bacteria</taxon>
        <taxon>Deltaproteobacteria</taxon>
        <taxon>SAR324 cluster</taxon>
    </lineage>
</organism>
<comment type="caution">
    <text evidence="1">The sequence shown here is derived from an EMBL/GenBank/DDBJ whole genome shotgun (WGS) entry which is preliminary data.</text>
</comment>
<dbReference type="Proteomes" id="UP000218113">
    <property type="component" value="Unassembled WGS sequence"/>
</dbReference>
<proteinExistence type="predicted"/>